<evidence type="ECO:0000256" key="4">
    <source>
        <dbReference type="ARBA" id="ARBA00023014"/>
    </source>
</evidence>
<comment type="caution">
    <text evidence="6">The sequence shown here is derived from an EMBL/GenBank/DDBJ whole genome shotgun (WGS) entry which is preliminary data.</text>
</comment>
<evidence type="ECO:0000313" key="6">
    <source>
        <dbReference type="EMBL" id="OGC41757.1"/>
    </source>
</evidence>
<proteinExistence type="predicted"/>
<dbReference type="Proteomes" id="UP000177025">
    <property type="component" value="Unassembled WGS sequence"/>
</dbReference>
<evidence type="ECO:0000259" key="5">
    <source>
        <dbReference type="PROSITE" id="PS51918"/>
    </source>
</evidence>
<evidence type="ECO:0000256" key="1">
    <source>
        <dbReference type="ARBA" id="ARBA00022691"/>
    </source>
</evidence>
<dbReference type="SMART" id="SM00729">
    <property type="entry name" value="Elp3"/>
    <property type="match status" value="1"/>
</dbReference>
<dbReference type="SFLD" id="SFLDS00029">
    <property type="entry name" value="Radical_SAM"/>
    <property type="match status" value="1"/>
</dbReference>
<name>A0A1F4UA53_UNCW3</name>
<evidence type="ECO:0000256" key="2">
    <source>
        <dbReference type="ARBA" id="ARBA00022723"/>
    </source>
</evidence>
<dbReference type="GO" id="GO:0051536">
    <property type="term" value="F:iron-sulfur cluster binding"/>
    <property type="evidence" value="ECO:0007669"/>
    <property type="project" value="UniProtKB-KW"/>
</dbReference>
<protein>
    <recommendedName>
        <fullName evidence="5">Radical SAM core domain-containing protein</fullName>
    </recommendedName>
</protein>
<dbReference type="AlphaFoldDB" id="A0A1F4UA53"/>
<dbReference type="Pfam" id="PF04055">
    <property type="entry name" value="Radical_SAM"/>
    <property type="match status" value="1"/>
</dbReference>
<dbReference type="GO" id="GO:0006783">
    <property type="term" value="P:heme biosynthetic process"/>
    <property type="evidence" value="ECO:0007669"/>
    <property type="project" value="TreeGrafter"/>
</dbReference>
<evidence type="ECO:0000256" key="3">
    <source>
        <dbReference type="ARBA" id="ARBA00023004"/>
    </source>
</evidence>
<dbReference type="CDD" id="cd01335">
    <property type="entry name" value="Radical_SAM"/>
    <property type="match status" value="1"/>
</dbReference>
<keyword evidence="3" id="KW-0408">Iron</keyword>
<dbReference type="InterPro" id="IPR006638">
    <property type="entry name" value="Elp3/MiaA/NifB-like_rSAM"/>
</dbReference>
<sequence length="433" mass="49405">MEGSFRTLHPTNTGTHISTTITKLQYFWLGKYLFVKESLRALISGGLIGAIRYFRFINFTLHKERLLNHDDKGVINLFIPPVPSKPFSRIIRSYSDTFVLRTKPVQLHNILIATTGRCPFKCWYCSAAHMSAQDLSIKDLQKIIAILKDWGICIIGFTGGEPLLRTDTDDIIRQYADEFSFIIFTSGYGLSRSRADQLKDSGLFAIAISLDDHDETNNDRARGFSGAYEISLDAIANARRAGLYTVVQSVITKAMIEQNRVGQFLSFIKTIDPDELLLLEPLATGNLLAHDNSVFLTSKQRKLLRDLHDNTVNDHKLPKIHSFAYTEHYSRYGCGAGRQHAYIDTRGNFWPCNFLPISLGNVLKKPSAVYERNLRYFSRPCSTCILMEDRAEIQQLFTGQLPISFEKVQPYLEKRFERIKDSVMPEFYRLMGS</sequence>
<gene>
    <name evidence="6" type="ORF">A2Y85_05255</name>
</gene>
<keyword evidence="4" id="KW-0411">Iron-sulfur</keyword>
<keyword evidence="2" id="KW-0479">Metal-binding</keyword>
<feature type="domain" description="Radical SAM core" evidence="5">
    <location>
        <begin position="102"/>
        <end position="327"/>
    </location>
</feature>
<dbReference type="Gene3D" id="3.20.20.70">
    <property type="entry name" value="Aldolase class I"/>
    <property type="match status" value="1"/>
</dbReference>
<dbReference type="PANTHER" id="PTHR11228:SF7">
    <property type="entry name" value="PQQA PEPTIDE CYCLASE"/>
    <property type="match status" value="1"/>
</dbReference>
<dbReference type="InterPro" id="IPR050377">
    <property type="entry name" value="Radical_SAM_PqqE_MftC-like"/>
</dbReference>
<keyword evidence="1" id="KW-0949">S-adenosyl-L-methionine</keyword>
<reference evidence="6 7" key="1">
    <citation type="journal article" date="2016" name="Nat. Commun.">
        <title>Thousands of microbial genomes shed light on interconnected biogeochemical processes in an aquifer system.</title>
        <authorList>
            <person name="Anantharaman K."/>
            <person name="Brown C.T."/>
            <person name="Hug L.A."/>
            <person name="Sharon I."/>
            <person name="Castelle C.J."/>
            <person name="Probst A.J."/>
            <person name="Thomas B.C."/>
            <person name="Singh A."/>
            <person name="Wilkins M.J."/>
            <person name="Karaoz U."/>
            <person name="Brodie E.L."/>
            <person name="Williams K.H."/>
            <person name="Hubbard S.S."/>
            <person name="Banfield J.F."/>
        </authorList>
    </citation>
    <scope>NUCLEOTIDE SEQUENCE [LARGE SCALE GENOMIC DNA]</scope>
</reference>
<dbReference type="PROSITE" id="PS51918">
    <property type="entry name" value="RADICAL_SAM"/>
    <property type="match status" value="1"/>
</dbReference>
<accession>A0A1F4UA53</accession>
<dbReference type="GO" id="GO:0046872">
    <property type="term" value="F:metal ion binding"/>
    <property type="evidence" value="ECO:0007669"/>
    <property type="project" value="UniProtKB-KW"/>
</dbReference>
<organism evidence="6 7">
    <name type="scientific">candidate division WOR-3 bacterium RBG_13_43_14</name>
    <dbReference type="NCBI Taxonomy" id="1802590"/>
    <lineage>
        <taxon>Bacteria</taxon>
        <taxon>Bacteria division WOR-3</taxon>
    </lineage>
</organism>
<evidence type="ECO:0000313" key="7">
    <source>
        <dbReference type="Proteomes" id="UP000177025"/>
    </source>
</evidence>
<dbReference type="SFLD" id="SFLDG01067">
    <property type="entry name" value="SPASM/twitch_domain_containing"/>
    <property type="match status" value="1"/>
</dbReference>
<dbReference type="GO" id="GO:0003824">
    <property type="term" value="F:catalytic activity"/>
    <property type="evidence" value="ECO:0007669"/>
    <property type="project" value="InterPro"/>
</dbReference>
<dbReference type="InterPro" id="IPR007197">
    <property type="entry name" value="rSAM"/>
</dbReference>
<dbReference type="EMBL" id="MEUM01000096">
    <property type="protein sequence ID" value="OGC41757.1"/>
    <property type="molecule type" value="Genomic_DNA"/>
</dbReference>
<dbReference type="InterPro" id="IPR013785">
    <property type="entry name" value="Aldolase_TIM"/>
</dbReference>
<dbReference type="InterPro" id="IPR058240">
    <property type="entry name" value="rSAM_sf"/>
</dbReference>
<dbReference type="SUPFAM" id="SSF102114">
    <property type="entry name" value="Radical SAM enzymes"/>
    <property type="match status" value="1"/>
</dbReference>
<dbReference type="PANTHER" id="PTHR11228">
    <property type="entry name" value="RADICAL SAM DOMAIN PROTEIN"/>
    <property type="match status" value="1"/>
</dbReference>